<evidence type="ECO:0000313" key="7">
    <source>
        <dbReference type="EMBL" id="MDN3919085.1"/>
    </source>
</evidence>
<dbReference type="Proteomes" id="UP001228044">
    <property type="component" value="Unassembled WGS sequence"/>
</dbReference>
<evidence type="ECO:0000256" key="5">
    <source>
        <dbReference type="ARBA" id="ARBA00023136"/>
    </source>
</evidence>
<keyword evidence="5 6" id="KW-0472">Membrane</keyword>
<evidence type="ECO:0000256" key="3">
    <source>
        <dbReference type="ARBA" id="ARBA00022692"/>
    </source>
</evidence>
<sequence length="229" mass="25501">MAASLAPPRAAATPRRPQPWIWRLQSLLTSYLPLLLMAFLATGTWWLVKNTPGQDEEREAAPARHEPDYRMRDFELRRIGADGRLRVRIEGAEMRHYPDTDTLEIDGVRLRAFAPDGSLTLATARRATSNADASDLQLLGDVRVTRHLLGPGGEPLAQPQLVVSGEFLQALVNEELLRSHLPAVLSYSGGEVHAQSFEYDHLHGKLRFAGHTTGRFEMPPARNSKGRGR</sequence>
<keyword evidence="2" id="KW-0997">Cell inner membrane</keyword>
<keyword evidence="1" id="KW-1003">Cell membrane</keyword>
<reference evidence="7 8" key="1">
    <citation type="submission" date="2023-06" db="EMBL/GenBank/DDBJ databases">
        <title>Pelomonas sp. PFR6 16S ribosomal RNA gene Genome sequencing and assembly.</title>
        <authorList>
            <person name="Woo H."/>
        </authorList>
    </citation>
    <scope>NUCLEOTIDE SEQUENCE [LARGE SCALE GENOMIC DNA]</scope>
    <source>
        <strain evidence="7 8">PFR6</strain>
    </source>
</reference>
<dbReference type="InterPro" id="IPR010664">
    <property type="entry name" value="LipoPS_assembly_LptC-rel"/>
</dbReference>
<gene>
    <name evidence="7" type="primary">lptC</name>
    <name evidence="7" type="ORF">QWJ38_02215</name>
</gene>
<accession>A0ABT8DKZ3</accession>
<dbReference type="Gene3D" id="2.60.450.10">
    <property type="entry name" value="Lipopolysaccharide (LPS) transport protein A like domain"/>
    <property type="match status" value="1"/>
</dbReference>
<evidence type="ECO:0000256" key="2">
    <source>
        <dbReference type="ARBA" id="ARBA00022519"/>
    </source>
</evidence>
<proteinExistence type="predicted"/>
<dbReference type="PANTHER" id="PTHR37481">
    <property type="entry name" value="LIPOPOLYSACCHARIDE EXPORT SYSTEM PROTEIN LPTC"/>
    <property type="match status" value="1"/>
</dbReference>
<keyword evidence="8" id="KW-1185">Reference proteome</keyword>
<protein>
    <submittedName>
        <fullName evidence="7">LPS export ABC transporter periplasmic protein LptC</fullName>
    </submittedName>
</protein>
<comment type="caution">
    <text evidence="7">The sequence shown here is derived from an EMBL/GenBank/DDBJ whole genome shotgun (WGS) entry which is preliminary data.</text>
</comment>
<dbReference type="InterPro" id="IPR026265">
    <property type="entry name" value="LptC"/>
</dbReference>
<evidence type="ECO:0000256" key="4">
    <source>
        <dbReference type="ARBA" id="ARBA00022989"/>
    </source>
</evidence>
<dbReference type="NCBIfam" id="TIGR04409">
    <property type="entry name" value="LptC_YrbK"/>
    <property type="match status" value="1"/>
</dbReference>
<name>A0ABT8DKZ3_9BURK</name>
<dbReference type="EMBL" id="JAUHHC010000001">
    <property type="protein sequence ID" value="MDN3919085.1"/>
    <property type="molecule type" value="Genomic_DNA"/>
</dbReference>
<dbReference type="RefSeq" id="WP_290357401.1">
    <property type="nucleotide sequence ID" value="NZ_JAUHHC010000001.1"/>
</dbReference>
<keyword evidence="4 6" id="KW-1133">Transmembrane helix</keyword>
<dbReference type="InterPro" id="IPR052363">
    <property type="entry name" value="LPS_export_LptC"/>
</dbReference>
<keyword evidence="3 6" id="KW-0812">Transmembrane</keyword>
<evidence type="ECO:0000313" key="8">
    <source>
        <dbReference type="Proteomes" id="UP001228044"/>
    </source>
</evidence>
<feature type="transmembrane region" description="Helical" evidence="6">
    <location>
        <begin position="28"/>
        <end position="48"/>
    </location>
</feature>
<evidence type="ECO:0000256" key="1">
    <source>
        <dbReference type="ARBA" id="ARBA00022475"/>
    </source>
</evidence>
<dbReference type="PANTHER" id="PTHR37481:SF1">
    <property type="entry name" value="LIPOPOLYSACCHARIDE EXPORT SYSTEM PROTEIN LPTC"/>
    <property type="match status" value="1"/>
</dbReference>
<organism evidence="7 8">
    <name type="scientific">Roseateles violae</name>
    <dbReference type="NCBI Taxonomy" id="3058042"/>
    <lineage>
        <taxon>Bacteria</taxon>
        <taxon>Pseudomonadati</taxon>
        <taxon>Pseudomonadota</taxon>
        <taxon>Betaproteobacteria</taxon>
        <taxon>Burkholderiales</taxon>
        <taxon>Sphaerotilaceae</taxon>
        <taxon>Roseateles</taxon>
    </lineage>
</organism>
<dbReference type="Pfam" id="PF06835">
    <property type="entry name" value="LptC"/>
    <property type="match status" value="1"/>
</dbReference>
<evidence type="ECO:0000256" key="6">
    <source>
        <dbReference type="SAM" id="Phobius"/>
    </source>
</evidence>